<evidence type="ECO:0000313" key="8">
    <source>
        <dbReference type="Proteomes" id="UP000181884"/>
    </source>
</evidence>
<keyword evidence="4" id="KW-0238">DNA-binding</keyword>
<dbReference type="PANTHER" id="PTHR48466:SF2">
    <property type="entry name" value="OS10G0509000 PROTEIN"/>
    <property type="match status" value="1"/>
</dbReference>
<keyword evidence="3" id="KW-0067">ATP-binding</keyword>
<evidence type="ECO:0000259" key="5">
    <source>
        <dbReference type="SMART" id="SM00533"/>
    </source>
</evidence>
<accession>A0A1L8RFN9</accession>
<evidence type="ECO:0000259" key="6">
    <source>
        <dbReference type="SMART" id="SM00534"/>
    </source>
</evidence>
<dbReference type="InterPro" id="IPR005747">
    <property type="entry name" value="MutS2"/>
</dbReference>
<name>A0A1L8RFN9_9ENTE</name>
<dbReference type="GO" id="GO:0004519">
    <property type="term" value="F:endonuclease activity"/>
    <property type="evidence" value="ECO:0007669"/>
    <property type="project" value="UniProtKB-KW"/>
</dbReference>
<dbReference type="AlphaFoldDB" id="A0A1L8RFN9"/>
<sequence>MKNIDPIIQFDEIKEAVRMRMLSQRAKEIWLNRKPASQLAVVETWQQETKEAKLLLASGQHMPFMGLREIDRILQQVEKGFVLEPSELTETADFLRSFRLIRRFMEKNQFQAPLLARYATDLPDLEEIETAIYQAVNGNRVNSEISRPLKKIRQQIRETEQQIEERLQKFIRHPDNRTKLQEAMVVKKDGHWTVPVKASYKNQIKGSLIETSGRGVTVFIEPESVARLSEKLSLLEAEETAEVYQILAELTGRVAETLAVIGYGREIITEYDVIFARGKYSREIDGQQVHINKEERIMLKDVRHPLLGDVAVPLNVSLGETFRGLIITGPNAGGKTVVLKTVALVTMMTMIGLEIPAAPETEIALFDEIFVDIGDQQDLGNALSTFSGHMQNIAHIVRQTKRYNLILLDEIGSGTEPNEGAALAIASMNAMYQQGGLVIATTHYGEIKEFAQAHPDFQTAAMAFDSETLQPKYRLLLGETGESNAFWIAQRMQLPTEVIKQAKAYLVHHDLPLLQQHFVQQKAVQKSVLPQFTKGDRVTYLETNATGLFYEAVEQQARILLEDGWQEVPLRRLKLVLSAQELYPQDYEVENLFTDFHEQKFQRDLARGSKKAHKELRQGRRQ</sequence>
<evidence type="ECO:0000256" key="4">
    <source>
        <dbReference type="ARBA" id="ARBA00023125"/>
    </source>
</evidence>
<evidence type="ECO:0000256" key="1">
    <source>
        <dbReference type="ARBA" id="ARBA00022741"/>
    </source>
</evidence>
<dbReference type="InterPro" id="IPR000432">
    <property type="entry name" value="DNA_mismatch_repair_MutS_C"/>
</dbReference>
<feature type="domain" description="DNA mismatch repair protein MutS core" evidence="5">
    <location>
        <begin position="1"/>
        <end position="310"/>
    </location>
</feature>
<keyword evidence="2" id="KW-0540">Nuclease</keyword>
<dbReference type="SUPFAM" id="SSF52540">
    <property type="entry name" value="P-loop containing nucleoside triphosphate hydrolases"/>
    <property type="match status" value="1"/>
</dbReference>
<keyword evidence="8" id="KW-1185">Reference proteome</keyword>
<dbReference type="SMART" id="SM00534">
    <property type="entry name" value="MUTSac"/>
    <property type="match status" value="1"/>
</dbReference>
<dbReference type="InterPro" id="IPR045076">
    <property type="entry name" value="MutS"/>
</dbReference>
<dbReference type="NCBIfam" id="TIGR01069">
    <property type="entry name" value="mutS2"/>
    <property type="match status" value="1"/>
</dbReference>
<dbReference type="PIRSF" id="PIRSF005814">
    <property type="entry name" value="MutS_YshD"/>
    <property type="match status" value="1"/>
</dbReference>
<protein>
    <recommendedName>
        <fullName evidence="9">Mannonate oxidoreductase</fullName>
    </recommendedName>
</protein>
<dbReference type="Pfam" id="PF00488">
    <property type="entry name" value="MutS_V"/>
    <property type="match status" value="1"/>
</dbReference>
<keyword evidence="2" id="KW-0255">Endonuclease</keyword>
<dbReference type="GO" id="GO:0005524">
    <property type="term" value="F:ATP binding"/>
    <property type="evidence" value="ECO:0007669"/>
    <property type="project" value="UniProtKB-KW"/>
</dbReference>
<dbReference type="RefSeq" id="WP_067395554.1">
    <property type="nucleotide sequence ID" value="NZ_JXKH01000004.1"/>
</dbReference>
<dbReference type="Gene3D" id="3.40.50.300">
    <property type="entry name" value="P-loop containing nucleotide triphosphate hydrolases"/>
    <property type="match status" value="1"/>
</dbReference>
<evidence type="ECO:0000256" key="2">
    <source>
        <dbReference type="ARBA" id="ARBA00022759"/>
    </source>
</evidence>
<dbReference type="SMART" id="SM00533">
    <property type="entry name" value="MUTSd"/>
    <property type="match status" value="1"/>
</dbReference>
<comment type="caution">
    <text evidence="7">The sequence shown here is derived from an EMBL/GenBank/DDBJ whole genome shotgun (WGS) entry which is preliminary data.</text>
</comment>
<keyword evidence="1" id="KW-0547">Nucleotide-binding</keyword>
<evidence type="ECO:0000313" key="7">
    <source>
        <dbReference type="EMBL" id="OJG18589.1"/>
    </source>
</evidence>
<feature type="domain" description="DNA mismatch repair proteins mutS family" evidence="6">
    <location>
        <begin position="322"/>
        <end position="507"/>
    </location>
</feature>
<dbReference type="GO" id="GO:0140664">
    <property type="term" value="F:ATP-dependent DNA damage sensor activity"/>
    <property type="evidence" value="ECO:0007669"/>
    <property type="project" value="InterPro"/>
</dbReference>
<dbReference type="InterPro" id="IPR007696">
    <property type="entry name" value="DNA_mismatch_repair_MutS_core"/>
</dbReference>
<dbReference type="GO" id="GO:0006298">
    <property type="term" value="P:mismatch repair"/>
    <property type="evidence" value="ECO:0007669"/>
    <property type="project" value="InterPro"/>
</dbReference>
<dbReference type="GO" id="GO:0030983">
    <property type="term" value="F:mismatched DNA binding"/>
    <property type="evidence" value="ECO:0007669"/>
    <property type="project" value="InterPro"/>
</dbReference>
<organism evidence="7 8">
    <name type="scientific">Enterococcus canis</name>
    <dbReference type="NCBI Taxonomy" id="214095"/>
    <lineage>
        <taxon>Bacteria</taxon>
        <taxon>Bacillati</taxon>
        <taxon>Bacillota</taxon>
        <taxon>Bacilli</taxon>
        <taxon>Lactobacillales</taxon>
        <taxon>Enterococcaceae</taxon>
        <taxon>Enterococcus</taxon>
    </lineage>
</organism>
<dbReference type="InterPro" id="IPR027417">
    <property type="entry name" value="P-loop_NTPase"/>
</dbReference>
<dbReference type="EMBL" id="JXKH01000004">
    <property type="protein sequence ID" value="OJG18589.1"/>
    <property type="molecule type" value="Genomic_DNA"/>
</dbReference>
<dbReference type="Proteomes" id="UP000181884">
    <property type="component" value="Unassembled WGS sequence"/>
</dbReference>
<reference evidence="7 8" key="1">
    <citation type="submission" date="2014-12" db="EMBL/GenBank/DDBJ databases">
        <title>Draft genome sequences of 29 type strains of Enterococci.</title>
        <authorList>
            <person name="Zhong Z."/>
            <person name="Sun Z."/>
            <person name="Liu W."/>
            <person name="Zhang W."/>
            <person name="Zhang H."/>
        </authorList>
    </citation>
    <scope>NUCLEOTIDE SEQUENCE [LARGE SCALE GENOMIC DNA]</scope>
    <source>
        <strain evidence="7 8">DSM 17029</strain>
    </source>
</reference>
<keyword evidence="2" id="KW-0378">Hydrolase</keyword>
<gene>
    <name evidence="7" type="ORF">RU97_GL001986</name>
</gene>
<dbReference type="PANTHER" id="PTHR48466">
    <property type="entry name" value="OS10G0509000 PROTEIN-RELATED"/>
    <property type="match status" value="1"/>
</dbReference>
<dbReference type="SUPFAM" id="SSF48334">
    <property type="entry name" value="DNA repair protein MutS, domain III"/>
    <property type="match status" value="1"/>
</dbReference>
<dbReference type="GO" id="GO:0016887">
    <property type="term" value="F:ATP hydrolysis activity"/>
    <property type="evidence" value="ECO:0007669"/>
    <property type="project" value="InterPro"/>
</dbReference>
<evidence type="ECO:0008006" key="9">
    <source>
        <dbReference type="Google" id="ProtNLM"/>
    </source>
</evidence>
<evidence type="ECO:0000256" key="3">
    <source>
        <dbReference type="ARBA" id="ARBA00022840"/>
    </source>
</evidence>
<dbReference type="GO" id="GO:0045910">
    <property type="term" value="P:negative regulation of DNA recombination"/>
    <property type="evidence" value="ECO:0007669"/>
    <property type="project" value="InterPro"/>
</dbReference>
<dbReference type="InterPro" id="IPR036187">
    <property type="entry name" value="DNA_mismatch_repair_MutS_sf"/>
</dbReference>
<proteinExistence type="predicted"/>
<dbReference type="STRING" id="214095.RU97_GL001986"/>